<feature type="compositionally biased region" description="Polar residues" evidence="10">
    <location>
        <begin position="763"/>
        <end position="775"/>
    </location>
</feature>
<dbReference type="EnsemblMetazoa" id="XM_011404741.2">
    <property type="protein sequence ID" value="XP_011403043.2"/>
    <property type="gene ID" value="LOC100639651"/>
</dbReference>
<keyword evidence="7" id="KW-0206">Cytoskeleton</keyword>
<evidence type="ECO:0000256" key="8">
    <source>
        <dbReference type="ARBA" id="ARBA00068376"/>
    </source>
</evidence>
<evidence type="ECO:0000256" key="7">
    <source>
        <dbReference type="ARBA" id="ARBA00023212"/>
    </source>
</evidence>
<feature type="compositionally biased region" description="Low complexity" evidence="10">
    <location>
        <begin position="749"/>
        <end position="762"/>
    </location>
</feature>
<dbReference type="GO" id="GO:0005874">
    <property type="term" value="C:microtubule"/>
    <property type="evidence" value="ECO:0007669"/>
    <property type="project" value="UniProtKB-KW"/>
</dbReference>
<organism evidence="12 13">
    <name type="scientific">Amphimedon queenslandica</name>
    <name type="common">Sponge</name>
    <dbReference type="NCBI Taxonomy" id="400682"/>
    <lineage>
        <taxon>Eukaryota</taxon>
        <taxon>Metazoa</taxon>
        <taxon>Porifera</taxon>
        <taxon>Demospongiae</taxon>
        <taxon>Heteroscleromorpha</taxon>
        <taxon>Haplosclerida</taxon>
        <taxon>Niphatidae</taxon>
        <taxon>Amphimedon</taxon>
    </lineage>
</organism>
<evidence type="ECO:0000256" key="3">
    <source>
        <dbReference type="ARBA" id="ARBA00022741"/>
    </source>
</evidence>
<comment type="similarity">
    <text evidence="9">Belongs to the TRAFAC class myosin-kinesin ATPase superfamily. Kinesin family.</text>
</comment>
<dbReference type="PRINTS" id="PR00380">
    <property type="entry name" value="KINESINHEAVY"/>
</dbReference>
<evidence type="ECO:0000259" key="11">
    <source>
        <dbReference type="PROSITE" id="PS50067"/>
    </source>
</evidence>
<evidence type="ECO:0000256" key="5">
    <source>
        <dbReference type="ARBA" id="ARBA00023054"/>
    </source>
</evidence>
<reference evidence="13" key="1">
    <citation type="journal article" date="2010" name="Nature">
        <title>The Amphimedon queenslandica genome and the evolution of animal complexity.</title>
        <authorList>
            <person name="Srivastava M."/>
            <person name="Simakov O."/>
            <person name="Chapman J."/>
            <person name="Fahey B."/>
            <person name="Gauthier M.E."/>
            <person name="Mitros T."/>
            <person name="Richards G.S."/>
            <person name="Conaco C."/>
            <person name="Dacre M."/>
            <person name="Hellsten U."/>
            <person name="Larroux C."/>
            <person name="Putnam N.H."/>
            <person name="Stanke M."/>
            <person name="Adamska M."/>
            <person name="Darling A."/>
            <person name="Degnan S.M."/>
            <person name="Oakley T.H."/>
            <person name="Plachetzki D.C."/>
            <person name="Zhai Y."/>
            <person name="Adamski M."/>
            <person name="Calcino A."/>
            <person name="Cummins S.F."/>
            <person name="Goodstein D.M."/>
            <person name="Harris C."/>
            <person name="Jackson D.J."/>
            <person name="Leys S.P."/>
            <person name="Shu S."/>
            <person name="Woodcroft B.J."/>
            <person name="Vervoort M."/>
            <person name="Kosik K.S."/>
            <person name="Manning G."/>
            <person name="Degnan B.M."/>
            <person name="Rokhsar D.S."/>
        </authorList>
    </citation>
    <scope>NUCLEOTIDE SEQUENCE [LARGE SCALE GENOMIC DNA]</scope>
</reference>
<reference evidence="12" key="2">
    <citation type="submission" date="2024-06" db="UniProtKB">
        <authorList>
            <consortium name="EnsemblMetazoa"/>
        </authorList>
    </citation>
    <scope>IDENTIFICATION</scope>
</reference>
<evidence type="ECO:0000256" key="10">
    <source>
        <dbReference type="SAM" id="MobiDB-lite"/>
    </source>
</evidence>
<dbReference type="GO" id="GO:0003777">
    <property type="term" value="F:microtubule motor activity"/>
    <property type="evidence" value="ECO:0007669"/>
    <property type="project" value="InterPro"/>
</dbReference>
<evidence type="ECO:0000256" key="4">
    <source>
        <dbReference type="ARBA" id="ARBA00022840"/>
    </source>
</evidence>
<keyword evidence="3 9" id="KW-0547">Nucleotide-binding</keyword>
<evidence type="ECO:0000256" key="6">
    <source>
        <dbReference type="ARBA" id="ARBA00023175"/>
    </source>
</evidence>
<sequence>MTYCTSEVALRVRPMNHEEFKMGAKVTARTVDSNLVVILDPTVDPDDILRANRSREKQYIFDYAFDQMATQDEVYEATMKRFVCDILSGFNVTVFAYGPTGAGKTYTMLGTPNSPGIMVLTLNDLFFKMKATENDVIYSVTMSYMEIYNEMIRDLLDPKRGILELREDVNGETVVAGLSEIEATSTVQVMDLLSKGNMCRTCEPTAANKTSSRSHAILKVVVRSRSRVMDVSQDIHIGCLFMVDLAGSERASVTKNRGKRMVEGAHINRSLLALGNVINALAAGHDKVSYVNFRDSKLTRILKDSLGGNAKTVMIAHISPASTSFEESRNTLKYAARSRNIKTKIHQNVLEVHYHVLQYNDIITQLKYKIATLQDKVKHCHCSRKPMVPHELKMLLSDHLEIQQSLSSINLHSLQNTIDAMKLSSVISEYDFSITSVGRTSLDADAKFHCLCDGKDISQARVELATLNKKGMEMEGCKRELKKQLAVLDAQLVKFKENMKSMPVQYQQHLQYVLTGHHLQHLKLNHELDTELLSMKQVMYNDVIAELQRHSSSAFQLAERQSLLLKENNISVPEELCDKLQDLKIKKKVLDQQMESNHQRFGSDEKTALMRHSGYTDLTETERDFSRARSNLSVCDVALKTESIGLPSILPQSTTSLGRTRWADPEIQVPVEITSSFPALSPVNLSNSKSLPLPRSVHSLPALIPGNQLHPSPHDDFSNKTVLLSVPRVLTKQKNNEKNDDTTFVDVESTSMSSLSTGKSQTLTKASKPSAQNYKRGIQNQHCAKLKGSKGVIPHDSTKQLKVKNAQKRTSLLPASHQRARLGQSKSVLVPHKVVADGKKLQHGTSPYRSLVSLKPKKSVTSQRK</sequence>
<feature type="binding site" evidence="9">
    <location>
        <begin position="98"/>
        <end position="105"/>
    </location>
    <ligand>
        <name>ATP</name>
        <dbReference type="ChEBI" id="CHEBI:30616"/>
    </ligand>
</feature>
<feature type="region of interest" description="Disordered" evidence="10">
    <location>
        <begin position="839"/>
        <end position="865"/>
    </location>
</feature>
<dbReference type="SMART" id="SM00129">
    <property type="entry name" value="KISc"/>
    <property type="match status" value="1"/>
</dbReference>
<comment type="subcellular location">
    <subcellularLocation>
        <location evidence="1">Cytoplasm</location>
        <location evidence="1">Cytoskeleton</location>
    </subcellularLocation>
</comment>
<dbReference type="Pfam" id="PF00225">
    <property type="entry name" value="Kinesin"/>
    <property type="match status" value="1"/>
</dbReference>
<evidence type="ECO:0000256" key="2">
    <source>
        <dbReference type="ARBA" id="ARBA00022701"/>
    </source>
</evidence>
<keyword evidence="7" id="KW-0963">Cytoplasm</keyword>
<dbReference type="GO" id="GO:0008017">
    <property type="term" value="F:microtubule binding"/>
    <property type="evidence" value="ECO:0007669"/>
    <property type="project" value="InterPro"/>
</dbReference>
<proteinExistence type="inferred from homology"/>
<dbReference type="InterPro" id="IPR036961">
    <property type="entry name" value="Kinesin_motor_dom_sf"/>
</dbReference>
<feature type="domain" description="Kinesin motor" evidence="11">
    <location>
        <begin position="5"/>
        <end position="341"/>
    </location>
</feature>
<feature type="region of interest" description="Disordered" evidence="10">
    <location>
        <begin position="733"/>
        <end position="775"/>
    </location>
</feature>
<dbReference type="PANTHER" id="PTHR47968">
    <property type="entry name" value="CENTROMERE PROTEIN E"/>
    <property type="match status" value="1"/>
</dbReference>
<feature type="compositionally biased region" description="Basic residues" evidence="10">
    <location>
        <begin position="855"/>
        <end position="865"/>
    </location>
</feature>
<dbReference type="PROSITE" id="PS50067">
    <property type="entry name" value="KINESIN_MOTOR_2"/>
    <property type="match status" value="1"/>
</dbReference>
<dbReference type="GO" id="GO:0005524">
    <property type="term" value="F:ATP binding"/>
    <property type="evidence" value="ECO:0007669"/>
    <property type="project" value="UniProtKB-UniRule"/>
</dbReference>
<keyword evidence="5" id="KW-0175">Coiled coil</keyword>
<dbReference type="Proteomes" id="UP000007879">
    <property type="component" value="Unassembled WGS sequence"/>
</dbReference>
<evidence type="ECO:0000256" key="9">
    <source>
        <dbReference type="PROSITE-ProRule" id="PRU00283"/>
    </source>
</evidence>
<keyword evidence="6 9" id="KW-0505">Motor protein</keyword>
<evidence type="ECO:0000256" key="1">
    <source>
        <dbReference type="ARBA" id="ARBA00004245"/>
    </source>
</evidence>
<name>A0AAN0IKR0_AMPQE</name>
<gene>
    <name evidence="12" type="primary">100639651</name>
</gene>
<dbReference type="PANTHER" id="PTHR47968:SF13">
    <property type="entry name" value="KINESIN-LIKE PROTEIN KIF19 ISOFORM X1"/>
    <property type="match status" value="1"/>
</dbReference>
<dbReference type="GO" id="GO:0007018">
    <property type="term" value="P:microtubule-based movement"/>
    <property type="evidence" value="ECO:0007669"/>
    <property type="project" value="InterPro"/>
</dbReference>
<dbReference type="KEGG" id="aqu:100639651"/>
<dbReference type="Gene3D" id="3.40.850.10">
    <property type="entry name" value="Kinesin motor domain"/>
    <property type="match status" value="1"/>
</dbReference>
<keyword evidence="13" id="KW-1185">Reference proteome</keyword>
<dbReference type="InterPro" id="IPR027417">
    <property type="entry name" value="P-loop_NTPase"/>
</dbReference>
<dbReference type="FunFam" id="3.40.850.10:FF:000056">
    <property type="entry name" value="Kinesin-like protein"/>
    <property type="match status" value="1"/>
</dbReference>
<dbReference type="AlphaFoldDB" id="A0AAN0IKR0"/>
<accession>A0AAN0IKR0</accession>
<evidence type="ECO:0000313" key="13">
    <source>
        <dbReference type="Proteomes" id="UP000007879"/>
    </source>
</evidence>
<evidence type="ECO:0000313" key="12">
    <source>
        <dbReference type="EnsemblMetazoa" id="XP_011403043.2"/>
    </source>
</evidence>
<keyword evidence="2" id="KW-0493">Microtubule</keyword>
<dbReference type="SUPFAM" id="SSF52540">
    <property type="entry name" value="P-loop containing nucleoside triphosphate hydrolases"/>
    <property type="match status" value="1"/>
</dbReference>
<dbReference type="InterPro" id="IPR027640">
    <property type="entry name" value="Kinesin-like_fam"/>
</dbReference>
<keyword evidence="4 9" id="KW-0067">ATP-binding</keyword>
<dbReference type="InterPro" id="IPR001752">
    <property type="entry name" value="Kinesin_motor_dom"/>
</dbReference>
<protein>
    <recommendedName>
        <fullName evidence="8">Kinesin-like protein KIN-8B</fullName>
    </recommendedName>
</protein>